<sequence length="152" mass="16979">MPLSEHELRTLEQLEAQLSAEDPKFASAMQADPERRRRRRRALFAGAVCLGGLGLTAAGTYSSHMWMGLVGMLVIAAGALLSVQTPSRPALYVVDPNSFEGITAQTGAHPASRMARPARTARPRSSAPRRQGDFMQRMEQRWERRRYENQGW</sequence>
<dbReference type="Pfam" id="PF11239">
    <property type="entry name" value="DUF3040"/>
    <property type="match status" value="1"/>
</dbReference>
<feature type="transmembrane region" description="Helical" evidence="2">
    <location>
        <begin position="65"/>
        <end position="83"/>
    </location>
</feature>
<dbReference type="InterPro" id="IPR021401">
    <property type="entry name" value="DUF3040"/>
</dbReference>
<dbReference type="HOGENOM" id="CLU_133135_2_0_11"/>
<proteinExistence type="predicted"/>
<feature type="region of interest" description="Disordered" evidence="1">
    <location>
        <begin position="103"/>
        <end position="136"/>
    </location>
</feature>
<keyword evidence="2" id="KW-1133">Transmembrane helix</keyword>
<dbReference type="AlphaFoldDB" id="A0A075JKK1"/>
<evidence type="ECO:0000313" key="3">
    <source>
        <dbReference type="EMBL" id="AIF40603.1"/>
    </source>
</evidence>
<dbReference type="eggNOG" id="ENOG5032Z5G">
    <property type="taxonomic scope" value="Bacteria"/>
</dbReference>
<keyword evidence="2" id="KW-0472">Membrane</keyword>
<evidence type="ECO:0008006" key="5">
    <source>
        <dbReference type="Google" id="ProtNLM"/>
    </source>
</evidence>
<accession>A0A075JKK1</accession>
<dbReference type="KEGG" id="dni:HX89_06235"/>
<gene>
    <name evidence="3" type="ORF">HX89_06235</name>
</gene>
<evidence type="ECO:0000313" key="4">
    <source>
        <dbReference type="Proteomes" id="UP000027986"/>
    </source>
</evidence>
<evidence type="ECO:0000256" key="2">
    <source>
        <dbReference type="SAM" id="Phobius"/>
    </source>
</evidence>
<organism evidence="3 4">
    <name type="scientific">Dermacoccus nishinomiyaensis</name>
    <dbReference type="NCBI Taxonomy" id="1274"/>
    <lineage>
        <taxon>Bacteria</taxon>
        <taxon>Bacillati</taxon>
        <taxon>Actinomycetota</taxon>
        <taxon>Actinomycetes</taxon>
        <taxon>Micrococcales</taxon>
        <taxon>Dermacoccaceae</taxon>
        <taxon>Dermacoccus</taxon>
    </lineage>
</organism>
<protein>
    <recommendedName>
        <fullName evidence="5">DUF3040 domain-containing protein</fullName>
    </recommendedName>
</protein>
<dbReference type="OrthoDB" id="5244024at2"/>
<name>A0A075JKK1_9MICO</name>
<feature type="transmembrane region" description="Helical" evidence="2">
    <location>
        <begin position="42"/>
        <end position="59"/>
    </location>
</feature>
<keyword evidence="4" id="KW-1185">Reference proteome</keyword>
<reference evidence="3 4" key="1">
    <citation type="submission" date="2014-07" db="EMBL/GenBank/DDBJ databases">
        <title>Genome Sequencing of Dermacoccus nishinomiyaensis.</title>
        <authorList>
            <person name="Hong K.W."/>
            <person name="Chan K.G."/>
        </authorList>
    </citation>
    <scope>NUCLEOTIDE SEQUENCE [LARGE SCALE GENOMIC DNA]</scope>
    <source>
        <strain evidence="3 4">M25</strain>
    </source>
</reference>
<evidence type="ECO:0000256" key="1">
    <source>
        <dbReference type="SAM" id="MobiDB-lite"/>
    </source>
</evidence>
<dbReference type="EMBL" id="CP008889">
    <property type="protein sequence ID" value="AIF40603.1"/>
    <property type="molecule type" value="Genomic_DNA"/>
</dbReference>
<feature type="compositionally biased region" description="Low complexity" evidence="1">
    <location>
        <begin position="110"/>
        <end position="129"/>
    </location>
</feature>
<dbReference type="GeneID" id="41840771"/>
<keyword evidence="2" id="KW-0812">Transmembrane</keyword>
<dbReference type="Proteomes" id="UP000027986">
    <property type="component" value="Chromosome"/>
</dbReference>
<dbReference type="RefSeq" id="WP_038567824.1">
    <property type="nucleotide sequence ID" value="NZ_CP008889.1"/>
</dbReference>